<evidence type="ECO:0000256" key="1">
    <source>
        <dbReference type="ARBA" id="ARBA00009477"/>
    </source>
</evidence>
<dbReference type="Gene3D" id="2.40.420.20">
    <property type="match status" value="1"/>
</dbReference>
<evidence type="ECO:0000256" key="2">
    <source>
        <dbReference type="SAM" id="Coils"/>
    </source>
</evidence>
<feature type="coiled-coil region" evidence="2">
    <location>
        <begin position="141"/>
        <end position="170"/>
    </location>
</feature>
<keyword evidence="2" id="KW-0175">Coiled coil</keyword>
<feature type="domain" description="YbhG-like alpha-helical hairpin" evidence="4">
    <location>
        <begin position="151"/>
        <end position="269"/>
    </location>
</feature>
<evidence type="ECO:0000256" key="3">
    <source>
        <dbReference type="SAM" id="Phobius"/>
    </source>
</evidence>
<dbReference type="Pfam" id="PF25954">
    <property type="entry name" value="Beta-barrel_RND_2"/>
    <property type="match status" value="1"/>
</dbReference>
<accession>A0ABR9VQ18</accession>
<keyword evidence="7" id="KW-1185">Reference proteome</keyword>
<dbReference type="Gene3D" id="1.10.287.470">
    <property type="entry name" value="Helix hairpin bin"/>
    <property type="match status" value="1"/>
</dbReference>
<keyword evidence="3" id="KW-0472">Membrane</keyword>
<evidence type="ECO:0000259" key="4">
    <source>
        <dbReference type="Pfam" id="PF25881"/>
    </source>
</evidence>
<dbReference type="Gene3D" id="2.40.30.170">
    <property type="match status" value="1"/>
</dbReference>
<organism evidence="6 7">
    <name type="scientific">Synechocystis salina LEGE 00031</name>
    <dbReference type="NCBI Taxonomy" id="1828736"/>
    <lineage>
        <taxon>Bacteria</taxon>
        <taxon>Bacillati</taxon>
        <taxon>Cyanobacteriota</taxon>
        <taxon>Cyanophyceae</taxon>
        <taxon>Synechococcales</taxon>
        <taxon>Merismopediaceae</taxon>
        <taxon>Synechocystis</taxon>
    </lineage>
</organism>
<comment type="similarity">
    <text evidence="1">Belongs to the membrane fusion protein (MFP) (TC 8.A.1) family.</text>
</comment>
<dbReference type="Proteomes" id="UP000658720">
    <property type="component" value="Unassembled WGS sequence"/>
</dbReference>
<dbReference type="RefSeq" id="WP_194019287.1">
    <property type="nucleotide sequence ID" value="NZ_JADEVV010000013.1"/>
</dbReference>
<dbReference type="PANTHER" id="PTHR30469">
    <property type="entry name" value="MULTIDRUG RESISTANCE PROTEIN MDTA"/>
    <property type="match status" value="1"/>
</dbReference>
<feature type="coiled-coil region" evidence="2">
    <location>
        <begin position="221"/>
        <end position="274"/>
    </location>
</feature>
<dbReference type="NCBIfam" id="TIGR01730">
    <property type="entry name" value="RND_mfp"/>
    <property type="match status" value="1"/>
</dbReference>
<dbReference type="Pfam" id="PF25881">
    <property type="entry name" value="HH_YBHG"/>
    <property type="match status" value="1"/>
</dbReference>
<gene>
    <name evidence="6" type="ORF">IQ217_06105</name>
</gene>
<proteinExistence type="inferred from homology"/>
<dbReference type="Gene3D" id="2.40.50.100">
    <property type="match status" value="1"/>
</dbReference>
<feature type="transmembrane region" description="Helical" evidence="3">
    <location>
        <begin position="42"/>
        <end position="60"/>
    </location>
</feature>
<dbReference type="SUPFAM" id="SSF111369">
    <property type="entry name" value="HlyD-like secretion proteins"/>
    <property type="match status" value="2"/>
</dbReference>
<keyword evidence="3" id="KW-0812">Transmembrane</keyword>
<name>A0ABR9VQ18_9SYNC</name>
<evidence type="ECO:0000259" key="5">
    <source>
        <dbReference type="Pfam" id="PF25954"/>
    </source>
</evidence>
<dbReference type="InterPro" id="IPR006143">
    <property type="entry name" value="RND_pump_MFP"/>
</dbReference>
<evidence type="ECO:0000313" key="6">
    <source>
        <dbReference type="EMBL" id="MBE9253441.1"/>
    </source>
</evidence>
<reference evidence="6 7" key="1">
    <citation type="submission" date="2020-10" db="EMBL/GenBank/DDBJ databases">
        <authorList>
            <person name="Castelo-Branco R."/>
            <person name="Eusebio N."/>
            <person name="Adriana R."/>
            <person name="Vieira A."/>
            <person name="Brugerolle De Fraissinette N."/>
            <person name="Rezende De Castro R."/>
            <person name="Schneider M.P."/>
            <person name="Vasconcelos V."/>
            <person name="Leao P.N."/>
        </authorList>
    </citation>
    <scope>NUCLEOTIDE SEQUENCE [LARGE SCALE GENOMIC DNA]</scope>
    <source>
        <strain evidence="6 7">LEGE 00031</strain>
    </source>
</reference>
<dbReference type="EMBL" id="JADEVV010000013">
    <property type="protein sequence ID" value="MBE9253441.1"/>
    <property type="molecule type" value="Genomic_DNA"/>
</dbReference>
<dbReference type="InterPro" id="IPR059052">
    <property type="entry name" value="HH_YbhG-like"/>
</dbReference>
<dbReference type="PANTHER" id="PTHR30469:SF11">
    <property type="entry name" value="BLL4320 PROTEIN"/>
    <property type="match status" value="1"/>
</dbReference>
<feature type="domain" description="CusB-like beta-barrel" evidence="5">
    <location>
        <begin position="313"/>
        <end position="379"/>
    </location>
</feature>
<evidence type="ECO:0000313" key="7">
    <source>
        <dbReference type="Proteomes" id="UP000658720"/>
    </source>
</evidence>
<keyword evidence="3" id="KW-1133">Transmembrane helix</keyword>
<comment type="caution">
    <text evidence="6">The sequence shown here is derived from an EMBL/GenBank/DDBJ whole genome shotgun (WGS) entry which is preliminary data.</text>
</comment>
<sequence length="462" mass="49765">MTVDPRVTASLVPSPTVIVETTPFMIAEPSQQRNTGGRWRRLLLWVAIAIAAGGVGWWWLGQQQSTSNVTAMASAVSEKAPLPVTVSPVEPVRGYQVKRTYTGEIVPRKQSDLGFEQGGTLAELLVDKGAEVMEGQPLARLDTRTLKAQKAELEAQRLELQAGLAELNNGSRWEDIAAGQGAVAELEEQLTLASLKTQRREQLYAEGAISLEQLDEERVAEASLKRRLEIAQSNLDKLNNGSRPEPIAGQQARIQGLDAQIRQIEIQISKAQLLAPFSGTIGDRLVDPGMVVGAGSPVFRLVAAGMPEAHIGIPPNLSGQMRAGQTYSVNVRGQGYSGTVTALLPALNSSTRTTTAILQLNDAPTRLQAGETAQLDVTETQPLEGFWVTSTALVPGEQGLWSVYVLGPKQPQPHQYIVSRQDVEVLHTQGDLSLVRGLLQPGDRLISSGSHRLVTGQTVTVQ</sequence>
<dbReference type="InterPro" id="IPR058792">
    <property type="entry name" value="Beta-barrel_RND_2"/>
</dbReference>
<protein>
    <submittedName>
        <fullName evidence="6">Efflux RND transporter periplasmic adaptor subunit</fullName>
    </submittedName>
</protein>